<gene>
    <name evidence="6" type="ORF">DAT39_022537</name>
</gene>
<feature type="non-terminal residue" evidence="6">
    <location>
        <position position="1"/>
    </location>
</feature>
<proteinExistence type="predicted"/>
<keyword evidence="1" id="KW-0732">Signal</keyword>
<feature type="compositionally biased region" description="Polar residues" evidence="4">
    <location>
        <begin position="259"/>
        <end position="268"/>
    </location>
</feature>
<feature type="region of interest" description="Disordered" evidence="4">
    <location>
        <begin position="246"/>
        <end position="268"/>
    </location>
</feature>
<dbReference type="Pfam" id="PF13927">
    <property type="entry name" value="Ig_3"/>
    <property type="match status" value="1"/>
</dbReference>
<name>A0A8J4TB69_CLAMG</name>
<dbReference type="SMART" id="SM00408">
    <property type="entry name" value="IGc2"/>
    <property type="match status" value="5"/>
</dbReference>
<dbReference type="SUPFAM" id="SSF48726">
    <property type="entry name" value="Immunoglobulin"/>
    <property type="match status" value="7"/>
</dbReference>
<feature type="domain" description="Ig-like" evidence="5">
    <location>
        <begin position="513"/>
        <end position="585"/>
    </location>
</feature>
<evidence type="ECO:0000256" key="2">
    <source>
        <dbReference type="ARBA" id="ARBA00023157"/>
    </source>
</evidence>
<dbReference type="GO" id="GO:0006955">
    <property type="term" value="P:immune response"/>
    <property type="evidence" value="ECO:0007669"/>
    <property type="project" value="TreeGrafter"/>
</dbReference>
<dbReference type="InterPro" id="IPR013783">
    <property type="entry name" value="Ig-like_fold"/>
</dbReference>
<protein>
    <submittedName>
        <fullName evidence="6">Carcinoembryonic antigen-related cell adhesion molecule 5-like</fullName>
    </submittedName>
</protein>
<evidence type="ECO:0000256" key="3">
    <source>
        <dbReference type="ARBA" id="ARBA00023319"/>
    </source>
</evidence>
<organism evidence="6 7">
    <name type="scientific">Clarias magur</name>
    <name type="common">Asian catfish</name>
    <name type="synonym">Macropteronotus magur</name>
    <dbReference type="NCBI Taxonomy" id="1594786"/>
    <lineage>
        <taxon>Eukaryota</taxon>
        <taxon>Metazoa</taxon>
        <taxon>Chordata</taxon>
        <taxon>Craniata</taxon>
        <taxon>Vertebrata</taxon>
        <taxon>Euteleostomi</taxon>
        <taxon>Actinopterygii</taxon>
        <taxon>Neopterygii</taxon>
        <taxon>Teleostei</taxon>
        <taxon>Ostariophysi</taxon>
        <taxon>Siluriformes</taxon>
        <taxon>Clariidae</taxon>
        <taxon>Clarias</taxon>
    </lineage>
</organism>
<dbReference type="Proteomes" id="UP000727407">
    <property type="component" value="Unassembled WGS sequence"/>
</dbReference>
<feature type="non-terminal residue" evidence="6">
    <location>
        <position position="694"/>
    </location>
</feature>
<dbReference type="AlphaFoldDB" id="A0A8J4TB69"/>
<comment type="caution">
    <text evidence="6">The sequence shown here is derived from an EMBL/GenBank/DDBJ whole genome shotgun (WGS) entry which is preliminary data.</text>
</comment>
<dbReference type="InterPro" id="IPR003599">
    <property type="entry name" value="Ig_sub"/>
</dbReference>
<dbReference type="InterPro" id="IPR036179">
    <property type="entry name" value="Ig-like_dom_sf"/>
</dbReference>
<dbReference type="InterPro" id="IPR013151">
    <property type="entry name" value="Immunoglobulin_dom"/>
</dbReference>
<dbReference type="Gene3D" id="2.60.40.10">
    <property type="entry name" value="Immunoglobulins"/>
    <property type="match status" value="7"/>
</dbReference>
<feature type="domain" description="Ig-like" evidence="5">
    <location>
        <begin position="113"/>
        <end position="189"/>
    </location>
</feature>
<sequence length="694" mass="79087">RPNLTSSHEGAVLSGTSVTLNCTLNLQSDGWTFYWTTPSQSTETKTEGYYSTSSFYDYYYYYYHYYYHYYSHYNISSVNVSDGGQYRCRAGRGHPVYYTQYSNALWVNVIESPKYVVIIKPDTEVFRGERVTFRCDIQTGGTTEWTYEWYRDGYTFYPYSTAQEFTDRYYYSSGKYTCRGRRRSDSQLSQISDPVTLSVSDNPKPQLTSSHKGDALTGNSVTLNCTLNLSPAGWTFYWTTPTSTPTSTATQSHTESHRATQSHTISATQSTESVTAGYNSSYYYHYYSHYNISSVNVSDGGQYRCRAGRGDPVYYTLYSDDLSLSVIESPKPVVIIKPDTQVFRGERVTFRCNIEGGGTTEWTYEWYRDGATVYPDSTAQEFTVTDYYYGGKYTCRGRRSDYQLSQTSDAVTLSVSEKPKPDLTSSHKGNVLSGNSVTLTCTLNLQPAGWKFYWFKDGQHPEIETETNSYNIRSVGESNRGGYQCRAGRGKDPVYYTHYSDKLWLDVTENTKPELISDLKGDVLTGNSVTLTCTLKLQSAGWRFYWITPTQSTETEIAGYYSSSSFSYIIRSVSVSDGGQYRCRAGIGNPVYYTLYSNDLPLKVTESPKPVASIRPYTQVIRGESITLRCYIQDQRDTEWTYSWYRDGVTVYSSRKTQEFTEYYYYSSGTYTCRGRRSDSQLSQISNGVILSAS</sequence>
<keyword evidence="7" id="KW-1185">Reference proteome</keyword>
<feature type="compositionally biased region" description="Polar residues" evidence="4">
    <location>
        <begin position="186"/>
        <end position="210"/>
    </location>
</feature>
<feature type="domain" description="Ig-like" evidence="5">
    <location>
        <begin position="203"/>
        <end position="325"/>
    </location>
</feature>
<dbReference type="PROSITE" id="PS50835">
    <property type="entry name" value="IG_LIKE"/>
    <property type="match status" value="7"/>
</dbReference>
<feature type="domain" description="Ig-like" evidence="5">
    <location>
        <begin position="330"/>
        <end position="414"/>
    </location>
</feature>
<dbReference type="GO" id="GO:0009897">
    <property type="term" value="C:external side of plasma membrane"/>
    <property type="evidence" value="ECO:0007669"/>
    <property type="project" value="TreeGrafter"/>
</dbReference>
<dbReference type="InterPro" id="IPR050488">
    <property type="entry name" value="Ig_Fc_receptor"/>
</dbReference>
<dbReference type="GO" id="GO:0007166">
    <property type="term" value="P:cell surface receptor signaling pathway"/>
    <property type="evidence" value="ECO:0007669"/>
    <property type="project" value="TreeGrafter"/>
</dbReference>
<dbReference type="GO" id="GO:0004888">
    <property type="term" value="F:transmembrane signaling receptor activity"/>
    <property type="evidence" value="ECO:0007669"/>
    <property type="project" value="TreeGrafter"/>
</dbReference>
<dbReference type="FunFam" id="2.60.40.10:FF:001607">
    <property type="entry name" value="Leukocyte immune-type receptor TS32.15 L2.5a"/>
    <property type="match status" value="3"/>
</dbReference>
<evidence type="ECO:0000313" key="6">
    <source>
        <dbReference type="EMBL" id="KAF5886337.1"/>
    </source>
</evidence>
<dbReference type="Pfam" id="PF13895">
    <property type="entry name" value="Ig_2"/>
    <property type="match status" value="3"/>
</dbReference>
<evidence type="ECO:0000259" key="5">
    <source>
        <dbReference type="PROSITE" id="PS50835"/>
    </source>
</evidence>
<dbReference type="InterPro" id="IPR003598">
    <property type="entry name" value="Ig_sub2"/>
</dbReference>
<keyword evidence="2" id="KW-1015">Disulfide bond</keyword>
<evidence type="ECO:0000256" key="4">
    <source>
        <dbReference type="SAM" id="MobiDB-lite"/>
    </source>
</evidence>
<dbReference type="Pfam" id="PF00047">
    <property type="entry name" value="ig"/>
    <property type="match status" value="2"/>
</dbReference>
<reference evidence="6" key="1">
    <citation type="submission" date="2020-07" db="EMBL/GenBank/DDBJ databases">
        <title>Clarias magur genome sequencing, assembly and annotation.</title>
        <authorList>
            <person name="Kushwaha B."/>
            <person name="Kumar R."/>
            <person name="Das P."/>
            <person name="Joshi C.G."/>
            <person name="Kumar D."/>
            <person name="Nagpure N.S."/>
            <person name="Pandey M."/>
            <person name="Agarwal S."/>
            <person name="Srivastava S."/>
            <person name="Singh M."/>
            <person name="Sahoo L."/>
            <person name="Jayasankar P."/>
            <person name="Meher P.K."/>
            <person name="Koringa P.G."/>
            <person name="Iquebal M.A."/>
            <person name="Das S.P."/>
            <person name="Bit A."/>
            <person name="Patnaik S."/>
            <person name="Patel N."/>
            <person name="Shah T.M."/>
            <person name="Hinsu A."/>
            <person name="Jena J.K."/>
        </authorList>
    </citation>
    <scope>NUCLEOTIDE SEQUENCE</scope>
    <source>
        <strain evidence="6">CIFAMagur01</strain>
        <tissue evidence="6">Testis</tissue>
    </source>
</reference>
<evidence type="ECO:0000313" key="7">
    <source>
        <dbReference type="Proteomes" id="UP000727407"/>
    </source>
</evidence>
<feature type="domain" description="Ig-like" evidence="5">
    <location>
        <begin position="608"/>
        <end position="683"/>
    </location>
</feature>
<dbReference type="PANTHER" id="PTHR11481">
    <property type="entry name" value="IMMUNOGLOBULIN FC RECEPTOR"/>
    <property type="match status" value="1"/>
</dbReference>
<dbReference type="OrthoDB" id="10012075at2759"/>
<dbReference type="InterPro" id="IPR007110">
    <property type="entry name" value="Ig-like_dom"/>
</dbReference>
<keyword evidence="3" id="KW-0393">Immunoglobulin domain</keyword>
<dbReference type="SMART" id="SM00409">
    <property type="entry name" value="IG"/>
    <property type="match status" value="7"/>
</dbReference>
<feature type="region of interest" description="Disordered" evidence="4">
    <location>
        <begin position="182"/>
        <end position="213"/>
    </location>
</feature>
<accession>A0A8J4TB69</accession>
<feature type="domain" description="Ig-like" evidence="5">
    <location>
        <begin position="2"/>
        <end position="90"/>
    </location>
</feature>
<dbReference type="EMBL" id="QNUK01001186">
    <property type="protein sequence ID" value="KAF5886337.1"/>
    <property type="molecule type" value="Genomic_DNA"/>
</dbReference>
<dbReference type="PANTHER" id="PTHR11481:SF64">
    <property type="entry name" value="FC RECEPTOR-LIKE PROTEIN 4"/>
    <property type="match status" value="1"/>
</dbReference>
<evidence type="ECO:0000256" key="1">
    <source>
        <dbReference type="ARBA" id="ARBA00022729"/>
    </source>
</evidence>
<feature type="domain" description="Ig-like" evidence="5">
    <location>
        <begin position="421"/>
        <end position="487"/>
    </location>
</feature>